<evidence type="ECO:0000313" key="2">
    <source>
        <dbReference type="EMBL" id="OEH86992.1"/>
    </source>
</evidence>
<dbReference type="RefSeq" id="WP_069700870.1">
    <property type="nucleotide sequence ID" value="NZ_MJAT01000001.1"/>
</dbReference>
<organism evidence="2 3">
    <name type="scientific">Desulfuribacillus stibiiarsenatis</name>
    <dbReference type="NCBI Taxonomy" id="1390249"/>
    <lineage>
        <taxon>Bacteria</taxon>
        <taxon>Bacillati</taxon>
        <taxon>Bacillota</taxon>
        <taxon>Desulfuribacillia</taxon>
        <taxon>Desulfuribacillales</taxon>
        <taxon>Desulfuribacillaceae</taxon>
        <taxon>Desulfuribacillus</taxon>
    </lineage>
</organism>
<dbReference type="Pfam" id="PF00078">
    <property type="entry name" value="RVT_1"/>
    <property type="match status" value="1"/>
</dbReference>
<dbReference type="InterPro" id="IPR043502">
    <property type="entry name" value="DNA/RNA_pol_sf"/>
</dbReference>
<accession>A0A1E5LA48</accession>
<proteinExistence type="predicted"/>
<gene>
    <name evidence="2" type="ORF">BHU72_01680</name>
</gene>
<keyword evidence="3" id="KW-1185">Reference proteome</keyword>
<evidence type="ECO:0000313" key="3">
    <source>
        <dbReference type="Proteomes" id="UP000095255"/>
    </source>
</evidence>
<dbReference type="CDD" id="cd01646">
    <property type="entry name" value="RT_Bac_retron_I"/>
    <property type="match status" value="1"/>
</dbReference>
<comment type="caution">
    <text evidence="2">The sequence shown here is derived from an EMBL/GenBank/DDBJ whole genome shotgun (WGS) entry which is preliminary data.</text>
</comment>
<dbReference type="InterPro" id="IPR000477">
    <property type="entry name" value="RT_dom"/>
</dbReference>
<evidence type="ECO:0000259" key="1">
    <source>
        <dbReference type="PROSITE" id="PS50878"/>
    </source>
</evidence>
<feature type="domain" description="Reverse transcriptase" evidence="1">
    <location>
        <begin position="62"/>
        <end position="317"/>
    </location>
</feature>
<dbReference type="AlphaFoldDB" id="A0A1E5LA48"/>
<dbReference type="PROSITE" id="PS50878">
    <property type="entry name" value="RT_POL"/>
    <property type="match status" value="1"/>
</dbReference>
<dbReference type="SUPFAM" id="SSF56672">
    <property type="entry name" value="DNA/RNA polymerases"/>
    <property type="match status" value="1"/>
</dbReference>
<dbReference type="STRING" id="1390249.BHU72_01680"/>
<protein>
    <recommendedName>
        <fullName evidence="1">Reverse transcriptase domain-containing protein</fullName>
    </recommendedName>
</protein>
<dbReference type="Proteomes" id="UP000095255">
    <property type="component" value="Unassembled WGS sequence"/>
</dbReference>
<name>A0A1E5LA48_9FIRM</name>
<dbReference type="EMBL" id="MJAT01000001">
    <property type="protein sequence ID" value="OEH86992.1"/>
    <property type="molecule type" value="Genomic_DNA"/>
</dbReference>
<dbReference type="OrthoDB" id="2082268at2"/>
<reference evidence="2 3" key="1">
    <citation type="submission" date="2016-09" db="EMBL/GenBank/DDBJ databases">
        <title>Desulfuribacillus arsenicus sp. nov., an obligately anaerobic, dissimilatory arsenic- and antimonate-reducing bacterium isolated from anoxic sediments.</title>
        <authorList>
            <person name="Abin C.A."/>
            <person name="Hollibaugh J.T."/>
        </authorList>
    </citation>
    <scope>NUCLEOTIDE SEQUENCE [LARGE SCALE GENOMIC DNA]</scope>
    <source>
        <strain evidence="2 3">MLFW-2</strain>
    </source>
</reference>
<sequence>MAYNLDDITKEFMFKGLFSEYLPSNYNLDSKNINIFEDVEISQSSDFIDPYKYSMSRFIDNEKRRVIYLPELTAYLSVVKYMKENNIIKELVDFSISGNSSFSKLVQANGKLSKHEISYFGDYIEDVEMDDELFVSTYIPNVVEKINRAKGAKGILYLDISNHYASIYTHILPSILLGYDEAITQFKIFLSNNQDERVTSDYKKYKDLDEKVRALNAGRTNGLLTGTLISQFIAEALLTRIDKEIEKRNINFVRYADDYEVFIYDENEIEKISTEISDTIAKYHFTFNNEKSRYIQFPYYAVKNLEKIYNRYLQSNVDSPEIIELFNTYFSLEKEGTKGAVRYLIKSIDQRIKIKDKQLYTSFLLNVLVNDNRSLIKVCELIVREKENLCFKDDHIEIIKNLLNQYIVTKKELEVIWLLYLLKNLGVNALDEDTMMKVIHSNNELALVMIIDEYKLNINDEIKKVLIQSAKSWILLYQLFLREYITKEEFKVKSGIKKNIAFYSRLKHKQFTHYKSINMANK</sequence>